<keyword evidence="1" id="KW-0472">Membrane</keyword>
<evidence type="ECO:0000256" key="1">
    <source>
        <dbReference type="SAM" id="Phobius"/>
    </source>
</evidence>
<reference evidence="2" key="1">
    <citation type="submission" date="2021-02" db="EMBL/GenBank/DDBJ databases">
        <authorList>
            <person name="Nowell W R."/>
        </authorList>
    </citation>
    <scope>NUCLEOTIDE SEQUENCE</scope>
</reference>
<keyword evidence="1" id="KW-0812">Transmembrane</keyword>
<accession>A0A815RMZ5</accession>
<evidence type="ECO:0000313" key="2">
    <source>
        <dbReference type="EMBL" id="CAF1479813.1"/>
    </source>
</evidence>
<evidence type="ECO:0000313" key="3">
    <source>
        <dbReference type="EMBL" id="CAF4260182.1"/>
    </source>
</evidence>
<evidence type="ECO:0000313" key="4">
    <source>
        <dbReference type="Proteomes" id="UP000663845"/>
    </source>
</evidence>
<keyword evidence="1" id="KW-1133">Transmembrane helix</keyword>
<dbReference type="Proteomes" id="UP000663845">
    <property type="component" value="Unassembled WGS sequence"/>
</dbReference>
<protein>
    <submittedName>
        <fullName evidence="2">Uncharacterized protein</fullName>
    </submittedName>
</protein>
<name>A0A815RMZ5_9BILA</name>
<dbReference type="EMBL" id="CAJNOG010001921">
    <property type="protein sequence ID" value="CAF1479813.1"/>
    <property type="molecule type" value="Genomic_DNA"/>
</dbReference>
<comment type="caution">
    <text evidence="2">The sequence shown here is derived from an EMBL/GenBank/DDBJ whole genome shotgun (WGS) entry which is preliminary data.</text>
</comment>
<feature type="transmembrane region" description="Helical" evidence="1">
    <location>
        <begin position="12"/>
        <end position="35"/>
    </location>
</feature>
<dbReference type="AlphaFoldDB" id="A0A815RMZ5"/>
<dbReference type="Proteomes" id="UP000663844">
    <property type="component" value="Unassembled WGS sequence"/>
</dbReference>
<proteinExistence type="predicted"/>
<sequence length="82" mass="9175">MFKVFNWYQDGIMVGTLGLGLHLVAFISILVTTAYSTSSLFTTLAQLHYLVYMLQSDSKSSLIDVMHISIQAIVYSSVFTMD</sequence>
<dbReference type="EMBL" id="CAJOAZ010012955">
    <property type="protein sequence ID" value="CAF4260182.1"/>
    <property type="molecule type" value="Genomic_DNA"/>
</dbReference>
<organism evidence="2 4">
    <name type="scientific">Adineta steineri</name>
    <dbReference type="NCBI Taxonomy" id="433720"/>
    <lineage>
        <taxon>Eukaryota</taxon>
        <taxon>Metazoa</taxon>
        <taxon>Spiralia</taxon>
        <taxon>Gnathifera</taxon>
        <taxon>Rotifera</taxon>
        <taxon>Eurotatoria</taxon>
        <taxon>Bdelloidea</taxon>
        <taxon>Adinetida</taxon>
        <taxon>Adinetidae</taxon>
        <taxon>Adineta</taxon>
    </lineage>
</organism>
<gene>
    <name evidence="2" type="ORF">JYZ213_LOCUS42303</name>
    <name evidence="3" type="ORF">OXD698_LOCUS43928</name>
</gene>